<gene>
    <name evidence="1" type="ORF">JZ751_023972</name>
</gene>
<proteinExistence type="predicted"/>
<evidence type="ECO:0000313" key="2">
    <source>
        <dbReference type="Proteomes" id="UP000824540"/>
    </source>
</evidence>
<dbReference type="PANTHER" id="PTHR44303">
    <property type="entry name" value="DNAJ HOMOLOG SUBFAMILY C MEMBER 16"/>
    <property type="match status" value="1"/>
</dbReference>
<accession>A0A8T2NNT6</accession>
<dbReference type="Proteomes" id="UP000824540">
    <property type="component" value="Unassembled WGS sequence"/>
</dbReference>
<evidence type="ECO:0000313" key="1">
    <source>
        <dbReference type="EMBL" id="KAG9339272.1"/>
    </source>
</evidence>
<reference evidence="1" key="1">
    <citation type="thesis" date="2021" institute="BYU ScholarsArchive" country="Provo, UT, USA">
        <title>Applications of and Algorithms for Genome Assembly and Genomic Analyses with an Emphasis on Marine Teleosts.</title>
        <authorList>
            <person name="Pickett B.D."/>
        </authorList>
    </citation>
    <scope>NUCLEOTIDE SEQUENCE</scope>
    <source>
        <strain evidence="1">HI-2016</strain>
    </source>
</reference>
<keyword evidence="2" id="KW-1185">Reference proteome</keyword>
<dbReference type="InterPro" id="IPR052448">
    <property type="entry name" value="DnaJ_C16_autophagy_reg"/>
</dbReference>
<dbReference type="OrthoDB" id="10065037at2759"/>
<dbReference type="AlphaFoldDB" id="A0A8T2NNT6"/>
<protein>
    <submittedName>
        <fullName evidence="1">Uncharacterized protein</fullName>
    </submittedName>
</protein>
<name>A0A8T2NNT6_9TELE</name>
<dbReference type="PANTHER" id="PTHR44303:SF2">
    <property type="entry name" value="DNAJ HOMOLOG SUBFAMILY C MEMBER 16"/>
    <property type="match status" value="1"/>
</dbReference>
<organism evidence="1 2">
    <name type="scientific">Albula glossodonta</name>
    <name type="common">roundjaw bonefish</name>
    <dbReference type="NCBI Taxonomy" id="121402"/>
    <lineage>
        <taxon>Eukaryota</taxon>
        <taxon>Metazoa</taxon>
        <taxon>Chordata</taxon>
        <taxon>Craniata</taxon>
        <taxon>Vertebrata</taxon>
        <taxon>Euteleostomi</taxon>
        <taxon>Actinopterygii</taxon>
        <taxon>Neopterygii</taxon>
        <taxon>Teleostei</taxon>
        <taxon>Albuliformes</taxon>
        <taxon>Albulidae</taxon>
        <taxon>Albula</taxon>
    </lineage>
</organism>
<comment type="caution">
    <text evidence="1">The sequence shown here is derived from an EMBL/GenBank/DDBJ whole genome shotgun (WGS) entry which is preliminary data.</text>
</comment>
<dbReference type="EMBL" id="JAFBMS010000056">
    <property type="protein sequence ID" value="KAG9339272.1"/>
    <property type="molecule type" value="Genomic_DNA"/>
</dbReference>
<feature type="non-terminal residue" evidence="1">
    <location>
        <position position="1"/>
    </location>
</feature>
<sequence>MKKQIMDELISNNKFLLVPRLVNQKLFDELCPVKQFHRRRKYCVLLITGEEESFSFGNGAFLSVASSNTKEVLRFAYVYQRQQQALCETLLKSRDSAQPQVVILERRNSAGKVLYKLVMGGWNGSEEDKHQLLEELERVQTDPSILN</sequence>